<dbReference type="Proteomes" id="UP001597119">
    <property type="component" value="Unassembled WGS sequence"/>
</dbReference>
<protein>
    <submittedName>
        <fullName evidence="3">CPBP family intramembrane glutamic endopeptidase</fullName>
        <ecNumber evidence="3">3.4.-.-</ecNumber>
    </submittedName>
</protein>
<feature type="transmembrane region" description="Helical" evidence="1">
    <location>
        <begin position="110"/>
        <end position="132"/>
    </location>
</feature>
<dbReference type="AlphaFoldDB" id="A0ABD6C6U5"/>
<comment type="caution">
    <text evidence="3">The sequence shown here is derived from an EMBL/GenBank/DDBJ whole genome shotgun (WGS) entry which is preliminary data.</text>
</comment>
<feature type="transmembrane region" description="Helical" evidence="1">
    <location>
        <begin position="20"/>
        <end position="38"/>
    </location>
</feature>
<dbReference type="EMBL" id="JBHUDJ010000001">
    <property type="protein sequence ID" value="MFD1585930.1"/>
    <property type="molecule type" value="Genomic_DNA"/>
</dbReference>
<keyword evidence="1" id="KW-0472">Membrane</keyword>
<keyword evidence="3" id="KW-0378">Hydrolase</keyword>
<accession>A0ABD6C6U5</accession>
<keyword evidence="1" id="KW-0812">Transmembrane</keyword>
<feature type="domain" description="CAAX prenyl protease 2/Lysostaphin resistance protein A-like" evidence="2">
    <location>
        <begin position="269"/>
        <end position="367"/>
    </location>
</feature>
<dbReference type="PANTHER" id="PTHR36435:SF1">
    <property type="entry name" value="CAAX AMINO TERMINAL PROTEASE FAMILY PROTEIN"/>
    <property type="match status" value="1"/>
</dbReference>
<name>A0ABD6C6U5_9EURY</name>
<evidence type="ECO:0000313" key="4">
    <source>
        <dbReference type="Proteomes" id="UP001597119"/>
    </source>
</evidence>
<feature type="transmembrane region" description="Helical" evidence="1">
    <location>
        <begin position="224"/>
        <end position="245"/>
    </location>
</feature>
<feature type="transmembrane region" description="Helical" evidence="1">
    <location>
        <begin position="79"/>
        <end position="98"/>
    </location>
</feature>
<feature type="transmembrane region" description="Helical" evidence="1">
    <location>
        <begin position="50"/>
        <end position="67"/>
    </location>
</feature>
<dbReference type="Pfam" id="PF02517">
    <property type="entry name" value="Rce1-like"/>
    <property type="match status" value="1"/>
</dbReference>
<keyword evidence="4" id="KW-1185">Reference proteome</keyword>
<dbReference type="InterPro" id="IPR052710">
    <property type="entry name" value="CAAX_protease"/>
</dbReference>
<feature type="transmembrane region" description="Helical" evidence="1">
    <location>
        <begin position="183"/>
        <end position="204"/>
    </location>
</feature>
<feature type="transmembrane region" description="Helical" evidence="1">
    <location>
        <begin position="144"/>
        <end position="171"/>
    </location>
</feature>
<evidence type="ECO:0000256" key="1">
    <source>
        <dbReference type="SAM" id="Phobius"/>
    </source>
</evidence>
<keyword evidence="1" id="KW-1133">Transmembrane helix</keyword>
<dbReference type="RefSeq" id="WP_247376850.1">
    <property type="nucleotide sequence ID" value="NZ_JALLGV010000003.1"/>
</dbReference>
<feature type="transmembrane region" description="Helical" evidence="1">
    <location>
        <begin position="328"/>
        <end position="347"/>
    </location>
</feature>
<feature type="transmembrane region" description="Helical" evidence="1">
    <location>
        <begin position="354"/>
        <end position="373"/>
    </location>
</feature>
<gene>
    <name evidence="3" type="ORF">ACFR9U_02970</name>
</gene>
<sequence>MATAHAAEDGAPATGAAPTLGLVLAGLALVASFLPWTGQPSLVSVPGIDGSALAATLALGATVTFSLRRHGTLNRPLGSTMAGLLSFGVAVVALARLVTPALGEGTTPTLGLGLPIAGVAGLFAAVVAVADFRAITDDLLWTQVRAVAIAIVIGFAGFLVSTVVAYSFAIVPMALVSSFGTSQMYPIVTAGSGIGLGLFTLGYLRYRDLGLDYIDVKRPDLRDVGYSLGGLLVIFLGAGLVSYTFTQLGLPTADSSIQRLAEQVPEPAFLLPLVPLSWLAIGPGEELVYRNVLQKYLYESFSRRTAVFVASVTFAAIHFQQYADPNPIAMLSTLFIVFVLSLVLGYSYYKSENILVPIFIHGTFNAIQFYALYVELTGTMPGL</sequence>
<dbReference type="EC" id="3.4.-.-" evidence="3"/>
<proteinExistence type="predicted"/>
<dbReference type="GO" id="GO:0004175">
    <property type="term" value="F:endopeptidase activity"/>
    <property type="evidence" value="ECO:0007669"/>
    <property type="project" value="UniProtKB-ARBA"/>
</dbReference>
<evidence type="ECO:0000313" key="3">
    <source>
        <dbReference type="EMBL" id="MFD1585930.1"/>
    </source>
</evidence>
<organism evidence="3 4">
    <name type="scientific">Halorientalis brevis</name>
    <dbReference type="NCBI Taxonomy" id="1126241"/>
    <lineage>
        <taxon>Archaea</taxon>
        <taxon>Methanobacteriati</taxon>
        <taxon>Methanobacteriota</taxon>
        <taxon>Stenosarchaea group</taxon>
        <taxon>Halobacteria</taxon>
        <taxon>Halobacteriales</taxon>
        <taxon>Haloarculaceae</taxon>
        <taxon>Halorientalis</taxon>
    </lineage>
</organism>
<dbReference type="PANTHER" id="PTHR36435">
    <property type="entry name" value="SLR1288 PROTEIN"/>
    <property type="match status" value="1"/>
</dbReference>
<reference evidence="3 4" key="1">
    <citation type="journal article" date="2019" name="Int. J. Syst. Evol. Microbiol.">
        <title>The Global Catalogue of Microorganisms (GCM) 10K type strain sequencing project: providing services to taxonomists for standard genome sequencing and annotation.</title>
        <authorList>
            <consortium name="The Broad Institute Genomics Platform"/>
            <consortium name="The Broad Institute Genome Sequencing Center for Infectious Disease"/>
            <person name="Wu L."/>
            <person name="Ma J."/>
        </authorList>
    </citation>
    <scope>NUCLEOTIDE SEQUENCE [LARGE SCALE GENOMIC DNA]</scope>
    <source>
        <strain evidence="3 4">CGMCC 1.12125</strain>
    </source>
</reference>
<evidence type="ECO:0000259" key="2">
    <source>
        <dbReference type="Pfam" id="PF02517"/>
    </source>
</evidence>
<dbReference type="GO" id="GO:0080120">
    <property type="term" value="P:CAAX-box protein maturation"/>
    <property type="evidence" value="ECO:0007669"/>
    <property type="project" value="UniProtKB-ARBA"/>
</dbReference>
<dbReference type="InterPro" id="IPR003675">
    <property type="entry name" value="Rce1/LyrA-like_dom"/>
</dbReference>